<protein>
    <submittedName>
        <fullName evidence="2">Fimbrial protein</fullName>
    </submittedName>
</protein>
<evidence type="ECO:0000313" key="3">
    <source>
        <dbReference type="Proteomes" id="UP000292985"/>
    </source>
</evidence>
<dbReference type="SUPFAM" id="SSF49401">
    <property type="entry name" value="Bacterial adhesins"/>
    <property type="match status" value="1"/>
</dbReference>
<keyword evidence="3" id="KW-1185">Reference proteome</keyword>
<proteinExistence type="predicted"/>
<organism evidence="2 3">
    <name type="scientific">Citrobacter amalonaticus</name>
    <dbReference type="NCBI Taxonomy" id="35703"/>
    <lineage>
        <taxon>Bacteria</taxon>
        <taxon>Pseudomonadati</taxon>
        <taxon>Pseudomonadota</taxon>
        <taxon>Gammaproteobacteria</taxon>
        <taxon>Enterobacterales</taxon>
        <taxon>Enterobacteriaceae</taxon>
        <taxon>Citrobacter</taxon>
    </lineage>
</organism>
<gene>
    <name evidence="2" type="ORF">EAJ18_09590</name>
</gene>
<reference evidence="2 3" key="1">
    <citation type="journal article" date="2019" name="Science, e1252229">
        <title>Invertible promoters mediate bacterial phase variation, antibiotic resistance, and host adaptation in the gut.</title>
        <authorList>
            <person name="Jiang X."/>
            <person name="Hall A.B."/>
            <person name="Arthur T.D."/>
            <person name="Plichta D.R."/>
            <person name="Covington C.T."/>
            <person name="Poyet M."/>
            <person name="Crothers J."/>
            <person name="Moses P.L."/>
            <person name="Tolonen A.C."/>
            <person name="Vlamakis H."/>
            <person name="Alm E.J."/>
            <person name="Xavier R.J."/>
        </authorList>
    </citation>
    <scope>NUCLEOTIDE SEQUENCE [LARGE SCALE GENOMIC DNA]</scope>
    <source>
        <strain evidence="3">ca_0067</strain>
    </source>
</reference>
<accession>A0ABY0HWR0</accession>
<dbReference type="EMBL" id="RCYA01000003">
    <property type="protein sequence ID" value="RYT44561.1"/>
    <property type="molecule type" value="Genomic_DNA"/>
</dbReference>
<name>A0ABY0HWR0_CITAM</name>
<feature type="chain" id="PRO_5046445637" evidence="1">
    <location>
        <begin position="23"/>
        <end position="332"/>
    </location>
</feature>
<feature type="signal peptide" evidence="1">
    <location>
        <begin position="1"/>
        <end position="22"/>
    </location>
</feature>
<dbReference type="InterPro" id="IPR036937">
    <property type="entry name" value="Adhesion_dom_fimbrial_sf"/>
</dbReference>
<evidence type="ECO:0000313" key="2">
    <source>
        <dbReference type="EMBL" id="RYT44561.1"/>
    </source>
</evidence>
<dbReference type="Proteomes" id="UP000292985">
    <property type="component" value="Unassembled WGS sequence"/>
</dbReference>
<dbReference type="Gene3D" id="2.60.40.1090">
    <property type="entry name" value="Fimbrial-type adhesion domain"/>
    <property type="match status" value="1"/>
</dbReference>
<evidence type="ECO:0000256" key="1">
    <source>
        <dbReference type="SAM" id="SignalP"/>
    </source>
</evidence>
<sequence>MCKFIFALFIALLSLCSLPAIAANCSGGTILFDTDPSDHGYWMNGYTSANDDPLLIMKVTVQNGMTCDPDYTENATKMSNMVMKMTSGGTCKNSTTITTPYPGIEWQLEGMHCNGSNIISNNVKAAPWDGGANWSAGTVLGKARLVVTDQYWMQNTQTGQYTVNIQPLSVGNTLANSPAVNVSSGLGGTIPFIFQDNATCSMSLSTENLDFGKLTPTNVNNNSLYKELAIYYSCKNKALINGLYVRFDPENVVNPTNGMFSANDNNGRKLNFQITRVYGNEHVIPLNANYQIYQPSKVNLDAAATFRIKVKPSTPFPAGKVSTYMNVSLIYR</sequence>
<dbReference type="RefSeq" id="WP_044254519.1">
    <property type="nucleotide sequence ID" value="NZ_CP064180.1"/>
</dbReference>
<dbReference type="InterPro" id="IPR008966">
    <property type="entry name" value="Adhesion_dom_sf"/>
</dbReference>
<keyword evidence="1" id="KW-0732">Signal</keyword>
<comment type="caution">
    <text evidence="2">The sequence shown here is derived from an EMBL/GenBank/DDBJ whole genome shotgun (WGS) entry which is preliminary data.</text>
</comment>